<accession>J9CJZ3</accession>
<protein>
    <submittedName>
        <fullName evidence="6">ArginyL-tRNA synthetase</fullName>
        <ecNumber evidence="6">6.1.1.19</ecNumber>
    </submittedName>
</protein>
<evidence type="ECO:0000256" key="3">
    <source>
        <dbReference type="ARBA" id="ARBA00022840"/>
    </source>
</evidence>
<dbReference type="EC" id="6.1.1.19" evidence="6"/>
<dbReference type="PROSITE" id="PS00178">
    <property type="entry name" value="AA_TRNA_LIGASE_I"/>
    <property type="match status" value="1"/>
</dbReference>
<dbReference type="InterPro" id="IPR036695">
    <property type="entry name" value="Arg-tRNA-synth_N_sf"/>
</dbReference>
<evidence type="ECO:0000259" key="5">
    <source>
        <dbReference type="SMART" id="SM01016"/>
    </source>
</evidence>
<dbReference type="InterPro" id="IPR001412">
    <property type="entry name" value="aa-tRNA-synth_I_CS"/>
</dbReference>
<keyword evidence="1 6" id="KW-0436">Ligase</keyword>
<dbReference type="AlphaFoldDB" id="J9CJZ3"/>
<sequence length="233" mass="25699">MPESQKAALVSLITEALNTLGVSDVKVVLERPKSPEHGDIACTVAMHLARVLKKNPREIAGQIVAALKTNPDFEALIKSIDIAGPGFINMRFQDSARQDIIRQILTAGSAFGHNDSHKNESVLLEFVSANPTGPLHLGHARQGGFRTMCWGKYSLVDAGMESYSRVLLPTTPVFKSVTSRNLSNFALASFWEKIFSYPIMRTMENMLSPLLRIILIKSLFTHMTALLLNPRAI</sequence>
<dbReference type="Gene3D" id="3.40.50.620">
    <property type="entry name" value="HUPs"/>
    <property type="match status" value="1"/>
</dbReference>
<keyword evidence="2" id="KW-0547">Nucleotide-binding</keyword>
<dbReference type="GO" id="GO:0005524">
    <property type="term" value="F:ATP binding"/>
    <property type="evidence" value="ECO:0007669"/>
    <property type="project" value="UniProtKB-KW"/>
</dbReference>
<comment type="caution">
    <text evidence="6">The sequence shown here is derived from an EMBL/GenBank/DDBJ whole genome shotgun (WGS) entry which is preliminary data.</text>
</comment>
<dbReference type="PANTHER" id="PTHR11956">
    <property type="entry name" value="ARGINYL-TRNA SYNTHETASE"/>
    <property type="match status" value="1"/>
</dbReference>
<dbReference type="GO" id="GO:0004814">
    <property type="term" value="F:arginine-tRNA ligase activity"/>
    <property type="evidence" value="ECO:0007669"/>
    <property type="project" value="UniProtKB-EC"/>
</dbReference>
<keyword evidence="3" id="KW-0067">ATP-binding</keyword>
<dbReference type="EMBL" id="AMCI01003387">
    <property type="protein sequence ID" value="EJX00416.1"/>
    <property type="molecule type" value="Genomic_DNA"/>
</dbReference>
<evidence type="ECO:0000313" key="6">
    <source>
        <dbReference type="EMBL" id="EJX00416.1"/>
    </source>
</evidence>
<evidence type="ECO:0000256" key="1">
    <source>
        <dbReference type="ARBA" id="ARBA00022598"/>
    </source>
</evidence>
<dbReference type="Gene3D" id="3.30.1360.70">
    <property type="entry name" value="Arginyl tRNA synthetase N-terminal domain"/>
    <property type="match status" value="1"/>
</dbReference>
<organism evidence="6">
    <name type="scientific">gut metagenome</name>
    <dbReference type="NCBI Taxonomy" id="749906"/>
    <lineage>
        <taxon>unclassified sequences</taxon>
        <taxon>metagenomes</taxon>
        <taxon>organismal metagenomes</taxon>
    </lineage>
</organism>
<dbReference type="GO" id="GO:0005737">
    <property type="term" value="C:cytoplasm"/>
    <property type="evidence" value="ECO:0007669"/>
    <property type="project" value="InterPro"/>
</dbReference>
<dbReference type="InterPro" id="IPR001278">
    <property type="entry name" value="Arg-tRNA-ligase"/>
</dbReference>
<dbReference type="Pfam" id="PF03485">
    <property type="entry name" value="Arg_tRNA_synt_N"/>
    <property type="match status" value="1"/>
</dbReference>
<feature type="domain" description="Arginyl tRNA synthetase N-terminal" evidence="5">
    <location>
        <begin position="7"/>
        <end position="92"/>
    </location>
</feature>
<reference evidence="6" key="1">
    <citation type="journal article" date="2012" name="PLoS ONE">
        <title>Gene sets for utilization of primary and secondary nutrition supplies in the distal gut of endangered iberian lynx.</title>
        <authorList>
            <person name="Alcaide M."/>
            <person name="Messina E."/>
            <person name="Richter M."/>
            <person name="Bargiela R."/>
            <person name="Peplies J."/>
            <person name="Huws S.A."/>
            <person name="Newbold C.J."/>
            <person name="Golyshin P.N."/>
            <person name="Simon M.A."/>
            <person name="Lopez G."/>
            <person name="Yakimov M.M."/>
            <person name="Ferrer M."/>
        </authorList>
    </citation>
    <scope>NUCLEOTIDE SEQUENCE</scope>
</reference>
<dbReference type="InterPro" id="IPR005148">
    <property type="entry name" value="Arg-tRNA-synth_N"/>
</dbReference>
<dbReference type="GO" id="GO:0006420">
    <property type="term" value="P:arginyl-tRNA aminoacylation"/>
    <property type="evidence" value="ECO:0007669"/>
    <property type="project" value="InterPro"/>
</dbReference>
<dbReference type="SUPFAM" id="SSF52374">
    <property type="entry name" value="Nucleotidylyl transferase"/>
    <property type="match status" value="1"/>
</dbReference>
<dbReference type="PANTHER" id="PTHR11956:SF5">
    <property type="entry name" value="ARGININE--TRNA LIGASE, CYTOPLASMIC"/>
    <property type="match status" value="1"/>
</dbReference>
<gene>
    <name evidence="6" type="ORF">EVA_11479</name>
</gene>
<evidence type="ECO:0000256" key="4">
    <source>
        <dbReference type="ARBA" id="ARBA00023146"/>
    </source>
</evidence>
<evidence type="ECO:0000256" key="2">
    <source>
        <dbReference type="ARBA" id="ARBA00022741"/>
    </source>
</evidence>
<keyword evidence="4 6" id="KW-0030">Aminoacyl-tRNA synthetase</keyword>
<dbReference type="SUPFAM" id="SSF55190">
    <property type="entry name" value="Arginyl-tRNA synthetase (ArgRS), N-terminal 'additional' domain"/>
    <property type="match status" value="1"/>
</dbReference>
<proteinExistence type="predicted"/>
<dbReference type="SMART" id="SM01016">
    <property type="entry name" value="Arg_tRNA_synt_N"/>
    <property type="match status" value="1"/>
</dbReference>
<dbReference type="InterPro" id="IPR014729">
    <property type="entry name" value="Rossmann-like_a/b/a_fold"/>
</dbReference>
<name>J9CJZ3_9ZZZZ</name>